<dbReference type="Pfam" id="PF24626">
    <property type="entry name" value="SH3_Tf2-1"/>
    <property type="match status" value="1"/>
</dbReference>
<sequence length="597" mass="69046">MDLGFVIYSDTSKKGLSCVLMQEGKVVVYVSRQLKSHEQNYPTHDLELAAIVFALKIWRHYLYGEKIHIFTDHKSLKYFFTQKELNIRQRRWLELVKDYNCEILYYPVSVGEVTSQLAQLSVQPTLRQRIIVAQLNDPYLVEKRHLVEAGRGDEFSLSSDDGLMFERRLFVPADSTVKIELLTEAHSSPFSRRLYSHLVVVDRLTKSAHFVLGKFTYTTSKWGQLYITEIVRLHGVPVSIVSDRDARFTSKFWKGLQLALGTRLDFSVAFHPQTDGQTERLNHILEDMLRACVLEFSRSVVNLPYVGVRLVSRMLGLPRTLKDYTVIWVVVDRLTKSAHFVLGKFTYTTSKWGQLYITEIVRLHGVPVSIVSDRDARFTSKFWKGLQLALGTRLDFSVAFHPQTDGQTESLPIITATIGMTPFEALYAIQKIRAPMLTAQSRQKSYADERCKDLKFNVGDMVFLKVAPMKSVLRFEKKGKRNPRFVGPFEILERIGPVAYRLALPPAFSTVHDVFHVSMVRKYVVDPTHVVDFEPLQINENLSYEEQPVEISTREVKMPRNRGIALVKVLWRNHRVEEATWEREDDMRVQYLELFED</sequence>
<dbReference type="AlphaFoldDB" id="A0A5D3C1R5"/>
<reference evidence="8 9" key="1">
    <citation type="submission" date="2019-08" db="EMBL/GenBank/DDBJ databases">
        <title>Draft genome sequences of two oriental melons (Cucumis melo L. var makuwa).</title>
        <authorList>
            <person name="Kwon S.-Y."/>
        </authorList>
    </citation>
    <scope>NUCLEOTIDE SEQUENCE [LARGE SCALE GENOMIC DNA]</scope>
    <source>
        <strain evidence="9">cv. Chang Bougi</strain>
        <tissue evidence="8">Leaf</tissue>
    </source>
</reference>
<dbReference type="InterPro" id="IPR001584">
    <property type="entry name" value="Integrase_cat-core"/>
</dbReference>
<dbReference type="SUPFAM" id="SSF53098">
    <property type="entry name" value="Ribonuclease H-like"/>
    <property type="match status" value="2"/>
</dbReference>
<dbReference type="PROSITE" id="PS50994">
    <property type="entry name" value="INTEGRASE"/>
    <property type="match status" value="2"/>
</dbReference>
<evidence type="ECO:0000256" key="4">
    <source>
        <dbReference type="ARBA" id="ARBA00022759"/>
    </source>
</evidence>
<keyword evidence="4" id="KW-0255">Endonuclease</keyword>
<keyword evidence="3" id="KW-0540">Nuclease</keyword>
<dbReference type="GO" id="GO:0016787">
    <property type="term" value="F:hydrolase activity"/>
    <property type="evidence" value="ECO:0007669"/>
    <property type="project" value="UniProtKB-KW"/>
</dbReference>
<dbReference type="InterPro" id="IPR056924">
    <property type="entry name" value="SH3_Tf2-1"/>
</dbReference>
<gene>
    <name evidence="8" type="ORF">E5676_scaffold527G00510</name>
</gene>
<dbReference type="Proteomes" id="UP000321947">
    <property type="component" value="Unassembled WGS sequence"/>
</dbReference>
<dbReference type="GO" id="GO:0004519">
    <property type="term" value="F:endonuclease activity"/>
    <property type="evidence" value="ECO:0007669"/>
    <property type="project" value="UniProtKB-KW"/>
</dbReference>
<proteinExistence type="predicted"/>
<evidence type="ECO:0000256" key="5">
    <source>
        <dbReference type="ARBA" id="ARBA00022801"/>
    </source>
</evidence>
<dbReference type="GO" id="GO:0003964">
    <property type="term" value="F:RNA-directed DNA polymerase activity"/>
    <property type="evidence" value="ECO:0007669"/>
    <property type="project" value="UniProtKB-KW"/>
</dbReference>
<evidence type="ECO:0000259" key="7">
    <source>
        <dbReference type="PROSITE" id="PS50994"/>
    </source>
</evidence>
<evidence type="ECO:0000313" key="8">
    <source>
        <dbReference type="EMBL" id="TYK04319.1"/>
    </source>
</evidence>
<keyword evidence="5" id="KW-0378">Hydrolase</keyword>
<dbReference type="Pfam" id="PF17917">
    <property type="entry name" value="RT_RNaseH"/>
    <property type="match status" value="1"/>
</dbReference>
<dbReference type="SUPFAM" id="SSF56672">
    <property type="entry name" value="DNA/RNA polymerases"/>
    <property type="match status" value="1"/>
</dbReference>
<keyword evidence="2" id="KW-0548">Nucleotidyltransferase</keyword>
<keyword evidence="1" id="KW-0808">Transferase</keyword>
<dbReference type="GO" id="GO:0015074">
    <property type="term" value="P:DNA integration"/>
    <property type="evidence" value="ECO:0007669"/>
    <property type="project" value="InterPro"/>
</dbReference>
<organism evidence="8 9">
    <name type="scientific">Cucumis melo var. makuwa</name>
    <name type="common">Oriental melon</name>
    <dbReference type="NCBI Taxonomy" id="1194695"/>
    <lineage>
        <taxon>Eukaryota</taxon>
        <taxon>Viridiplantae</taxon>
        <taxon>Streptophyta</taxon>
        <taxon>Embryophyta</taxon>
        <taxon>Tracheophyta</taxon>
        <taxon>Spermatophyta</taxon>
        <taxon>Magnoliopsida</taxon>
        <taxon>eudicotyledons</taxon>
        <taxon>Gunneridae</taxon>
        <taxon>Pentapetalae</taxon>
        <taxon>rosids</taxon>
        <taxon>fabids</taxon>
        <taxon>Cucurbitales</taxon>
        <taxon>Cucurbitaceae</taxon>
        <taxon>Benincaseae</taxon>
        <taxon>Cucumis</taxon>
    </lineage>
</organism>
<feature type="domain" description="Integrase catalytic" evidence="7">
    <location>
        <begin position="300"/>
        <end position="411"/>
    </location>
</feature>
<protein>
    <submittedName>
        <fullName evidence="8">Pol protein</fullName>
    </submittedName>
</protein>
<evidence type="ECO:0000256" key="1">
    <source>
        <dbReference type="ARBA" id="ARBA00022679"/>
    </source>
</evidence>
<dbReference type="CDD" id="cd09274">
    <property type="entry name" value="RNase_HI_RT_Ty3"/>
    <property type="match status" value="1"/>
</dbReference>
<dbReference type="PANTHER" id="PTHR35046:SF26">
    <property type="entry name" value="RNA-DIRECTED DNA POLYMERASE"/>
    <property type="match status" value="1"/>
</dbReference>
<dbReference type="Gene3D" id="3.30.420.10">
    <property type="entry name" value="Ribonuclease H-like superfamily/Ribonuclease H"/>
    <property type="match status" value="2"/>
</dbReference>
<evidence type="ECO:0000256" key="6">
    <source>
        <dbReference type="ARBA" id="ARBA00022918"/>
    </source>
</evidence>
<comment type="caution">
    <text evidence="8">The sequence shown here is derived from an EMBL/GenBank/DDBJ whole genome shotgun (WGS) entry which is preliminary data.</text>
</comment>
<dbReference type="InterPro" id="IPR036397">
    <property type="entry name" value="RNaseH_sf"/>
</dbReference>
<evidence type="ECO:0000313" key="9">
    <source>
        <dbReference type="Proteomes" id="UP000321947"/>
    </source>
</evidence>
<evidence type="ECO:0000256" key="2">
    <source>
        <dbReference type="ARBA" id="ARBA00022695"/>
    </source>
</evidence>
<dbReference type="InterPro" id="IPR043502">
    <property type="entry name" value="DNA/RNA_pol_sf"/>
</dbReference>
<keyword evidence="6" id="KW-0695">RNA-directed DNA polymerase</keyword>
<dbReference type="InterPro" id="IPR041373">
    <property type="entry name" value="RT_RNaseH"/>
</dbReference>
<dbReference type="PANTHER" id="PTHR35046">
    <property type="entry name" value="ZINC KNUCKLE (CCHC-TYPE) FAMILY PROTEIN"/>
    <property type="match status" value="1"/>
</dbReference>
<accession>A0A5D3C1R5</accession>
<dbReference type="Gene3D" id="3.10.20.370">
    <property type="match status" value="1"/>
</dbReference>
<name>A0A5D3C1R5_CUCMM</name>
<evidence type="ECO:0000256" key="3">
    <source>
        <dbReference type="ARBA" id="ARBA00022722"/>
    </source>
</evidence>
<dbReference type="EMBL" id="SSTD01014408">
    <property type="protein sequence ID" value="TYK04319.1"/>
    <property type="molecule type" value="Genomic_DNA"/>
</dbReference>
<dbReference type="GO" id="GO:0003676">
    <property type="term" value="F:nucleic acid binding"/>
    <property type="evidence" value="ECO:0007669"/>
    <property type="project" value="InterPro"/>
</dbReference>
<feature type="domain" description="Integrase catalytic" evidence="7">
    <location>
        <begin position="168"/>
        <end position="290"/>
    </location>
</feature>
<dbReference type="InterPro" id="IPR012337">
    <property type="entry name" value="RNaseH-like_sf"/>
</dbReference>